<feature type="region of interest" description="Disordered" evidence="1">
    <location>
        <begin position="722"/>
        <end position="748"/>
    </location>
</feature>
<evidence type="ECO:0000313" key="4">
    <source>
        <dbReference type="Proteomes" id="UP000327044"/>
    </source>
</evidence>
<protein>
    <recommendedName>
        <fullName evidence="2">WH2 domain-containing protein</fullName>
    </recommendedName>
</protein>
<proteinExistence type="predicted"/>
<feature type="compositionally biased region" description="Polar residues" evidence="1">
    <location>
        <begin position="397"/>
        <end position="408"/>
    </location>
</feature>
<dbReference type="PANTHER" id="PTHR21557:SF2">
    <property type="entry name" value="CORDON-BLEU PROTEIN-LIKE 1"/>
    <property type="match status" value="1"/>
</dbReference>
<dbReference type="SUPFAM" id="SSF54236">
    <property type="entry name" value="Ubiquitin-like"/>
    <property type="match status" value="1"/>
</dbReference>
<name>A0A5N4AL41_PHOPY</name>
<dbReference type="GO" id="GO:0003785">
    <property type="term" value="F:actin monomer binding"/>
    <property type="evidence" value="ECO:0007669"/>
    <property type="project" value="InterPro"/>
</dbReference>
<gene>
    <name evidence="3" type="ORF">PPYR_09068</name>
</gene>
<feature type="compositionally biased region" description="Polar residues" evidence="1">
    <location>
        <begin position="307"/>
        <end position="349"/>
    </location>
</feature>
<feature type="compositionally biased region" description="Low complexity" evidence="1">
    <location>
        <begin position="730"/>
        <end position="744"/>
    </location>
</feature>
<dbReference type="EMBL" id="VVIM01000006">
    <property type="protein sequence ID" value="KAB0798075.1"/>
    <property type="molecule type" value="Genomic_DNA"/>
</dbReference>
<feature type="compositionally biased region" description="Polar residues" evidence="1">
    <location>
        <begin position="1152"/>
        <end position="1173"/>
    </location>
</feature>
<dbReference type="Proteomes" id="UP000327044">
    <property type="component" value="Unassembled WGS sequence"/>
</dbReference>
<feature type="domain" description="WH2" evidence="2">
    <location>
        <begin position="1481"/>
        <end position="1501"/>
    </location>
</feature>
<evidence type="ECO:0000256" key="1">
    <source>
        <dbReference type="SAM" id="MobiDB-lite"/>
    </source>
</evidence>
<evidence type="ECO:0000259" key="2">
    <source>
        <dbReference type="PROSITE" id="PS51082"/>
    </source>
</evidence>
<feature type="compositionally biased region" description="Low complexity" evidence="1">
    <location>
        <begin position="375"/>
        <end position="396"/>
    </location>
</feature>
<sequence>MQGSLGNNTAMMQITEDTPPDMLAGAMDLTIHLPTSRTVKMSVERSTPMMDLLVQITTAHHLQHSGHILQALEMGSTSGPTDKILPYKPNTPIGSLETQHVKVVSKNRTNSVPKTSAIGQQPFESTFRLQVHLPRNQLYVIRVSQYVFLEDIMKKVCDEKNLDIRKYEFRHPGHLDEVLDPKLTLSDYQITEVYLVAKGTAGLSQTFSSNDIMALKKEEERKQLQARTGGGVFNLIFKRGKSSFGSGSVSSDTRSISPSHSDDSRSVTPPGIQQQILPVTQQQSPITEKPKPPQRKRRPAPKPPQQNLPNSKPSSQISTISDSNTSELQQKGSENGLTICHSRNSSDSSGYHEPSVLSDNCNLSLPRRTKPNIINEVVNEESQSSESNRSSTGNLSNMLKFSKSTTSIASRKKKAAPPPPSLLQSQSLVEKPSPVVASPIVEAQGESNPKTLTLHDTKCTVEISSVEETHLDGLVSPDISEQASTPDLEADEKTFPVPLPRTKHKTKLSVLKSKPVELDKRFPQVQNSATISEESKTVGATLSYNKKVPSDSELFALNNVTHPTNASLVPNYSKSTSEPHIVALIPKSCGNSPFLSISSQRKFNKRMSLSNVLGSDYKRKALSSKSASHIPSMLDDYEVNDFNLDMFKCKPVLVRQKKVSQERHGIYDLEFDTNRSSSNPCLMEMPGIRRWSNMQDLDDLSIGSDFHTQKWVVGGDSDTDSLSTIPTKQSAPASISSSIASTPSHLSKTKTFTNSVIPAQNGELTSSVDRPQIKYMQNPTPPDIYPSKPTYENSGTFEYPKGNFTGPETELENEWQYQLPSPPTAFRDLSPTNMTDVTNYDTVTLEEFKGDSVITNPMLFEKLERVKDRQSEIETVSDVNSTLSEEERPMLNKLTLENLEKRKSLVYNRELSTSLKIAQNSNTNHTRSEDRVHGSHSDVINELEDIIHHGRSKTLSRHNSCADDYNAAFDRHLPNFQISTYDKPKSKINIFEDDSVRSNVEIPVKDEVPYDNLRQTSENSAVENDTFKKPQEFGKYKALTRSNFFVKNNHAPTNIMRSESFSSSNHNIYKWKPQNPVQRSKSQVALNDYKELTEDGTECLTRSNSLLDVPGLQSLEVMRMIQTKLGNSTEHIFEKEVQSTPPPLIEEDKPDSTLTTKTYRYQGPPSINLSTWSERPKTKVSLKEDKDYRSNDTFSPEKSNNVSIKVNGVETIKSTTPGNVIIKIGESESKSNTFSSRFLNHYAGVGYRKPLSNVNKIGNIGRPHSIAMDLDIDISRVPVVRSVELKKPLKEVNNKSVTQINSNELVNNIRNKFVEMPEPANKVCSTNNESCNEADSLPKPVNRINSFAQSRYGPTVVGFRSVDNDNESVRRRSWNLSNTLPSKISADHSTKTYTTNTNVPFSQVTLKRVESNKVSSGNDADTTDSRLNGKTTLYNTYSSGNIYSLESEVANTNIPPPPPTIPKITNTKRKSVKTFEPVTDPRDDLLNSIRSFGGIKGLKHVKV</sequence>
<dbReference type="InterPro" id="IPR029071">
    <property type="entry name" value="Ubiquitin-like_domsf"/>
</dbReference>
<dbReference type="PANTHER" id="PTHR21557">
    <property type="entry name" value="CORDON-BLEU"/>
    <property type="match status" value="1"/>
</dbReference>
<dbReference type="PROSITE" id="PS51082">
    <property type="entry name" value="WH2"/>
    <property type="match status" value="1"/>
</dbReference>
<dbReference type="InterPro" id="IPR039895">
    <property type="entry name" value="COBL-like"/>
</dbReference>
<reference evidence="3 4" key="1">
    <citation type="journal article" date="2018" name="Elife">
        <title>Firefly genomes illuminate parallel origins of bioluminescence in beetles.</title>
        <authorList>
            <person name="Fallon T.R."/>
            <person name="Lower S.E."/>
            <person name="Chang C.H."/>
            <person name="Bessho-Uehara M."/>
            <person name="Martin G.J."/>
            <person name="Bewick A.J."/>
            <person name="Behringer M."/>
            <person name="Debat H.J."/>
            <person name="Wong I."/>
            <person name="Day J.C."/>
            <person name="Suvorov A."/>
            <person name="Silva C.J."/>
            <person name="Stanger-Hall K.F."/>
            <person name="Hall D.W."/>
            <person name="Schmitz R.J."/>
            <person name="Nelson D.R."/>
            <person name="Lewis S.M."/>
            <person name="Shigenobu S."/>
            <person name="Bybee S.M."/>
            <person name="Larracuente A.M."/>
            <person name="Oba Y."/>
            <person name="Weng J.K."/>
        </authorList>
    </citation>
    <scope>NUCLEOTIDE SEQUENCE [LARGE SCALE GENOMIC DNA]</scope>
    <source>
        <strain evidence="3">1611_PpyrPB1</strain>
        <tissue evidence="3">Whole body</tissue>
    </source>
</reference>
<feature type="region of interest" description="Disordered" evidence="1">
    <location>
        <begin position="243"/>
        <end position="431"/>
    </location>
</feature>
<feature type="compositionally biased region" description="Low complexity" evidence="1">
    <location>
        <begin position="273"/>
        <end position="283"/>
    </location>
</feature>
<dbReference type="InterPro" id="IPR003124">
    <property type="entry name" value="WH2_dom"/>
</dbReference>
<dbReference type="Gene3D" id="3.10.20.90">
    <property type="entry name" value="Phosphatidylinositol 3-kinase Catalytic Subunit, Chain A, domain 1"/>
    <property type="match status" value="1"/>
</dbReference>
<evidence type="ECO:0000313" key="3">
    <source>
        <dbReference type="EMBL" id="KAB0798075.1"/>
    </source>
</evidence>
<accession>A0A5N4AL41</accession>
<dbReference type="InParanoid" id="A0A5N4AL41"/>
<comment type="caution">
    <text evidence="3">The sequence shown here is derived from an EMBL/GenBank/DDBJ whole genome shotgun (WGS) entry which is preliminary data.</text>
</comment>
<keyword evidence="4" id="KW-1185">Reference proteome</keyword>
<feature type="region of interest" description="Disordered" evidence="1">
    <location>
        <begin position="1136"/>
        <end position="1178"/>
    </location>
</feature>
<organism evidence="3 4">
    <name type="scientific">Photinus pyralis</name>
    <name type="common">Common eastern firefly</name>
    <name type="synonym">Lampyris pyralis</name>
    <dbReference type="NCBI Taxonomy" id="7054"/>
    <lineage>
        <taxon>Eukaryota</taxon>
        <taxon>Metazoa</taxon>
        <taxon>Ecdysozoa</taxon>
        <taxon>Arthropoda</taxon>
        <taxon>Hexapoda</taxon>
        <taxon>Insecta</taxon>
        <taxon>Pterygota</taxon>
        <taxon>Neoptera</taxon>
        <taxon>Endopterygota</taxon>
        <taxon>Coleoptera</taxon>
        <taxon>Polyphaga</taxon>
        <taxon>Elateriformia</taxon>
        <taxon>Elateroidea</taxon>
        <taxon>Lampyridae</taxon>
        <taxon>Lampyrinae</taxon>
        <taxon>Photinus</taxon>
    </lineage>
</organism>
<feature type="compositionally biased region" description="Low complexity" evidence="1">
    <location>
        <begin position="243"/>
        <end position="259"/>
    </location>
</feature>